<dbReference type="RefSeq" id="WP_130109499.1">
    <property type="nucleotide sequence ID" value="NZ_CP035806.1"/>
</dbReference>
<name>A0A4P6KEI1_9MICO</name>
<dbReference type="AlphaFoldDB" id="A0A4P6KEI1"/>
<reference evidence="1 2" key="1">
    <citation type="submission" date="2019-02" db="EMBL/GenBank/DDBJ databases">
        <authorList>
            <person name="Sun L."/>
            <person name="Pan D."/>
            <person name="Wu X."/>
        </authorList>
    </citation>
    <scope>NUCLEOTIDE SEQUENCE [LARGE SCALE GENOMIC DNA]</scope>
    <source>
        <strain evidence="1 2">JW-1</strain>
    </source>
</reference>
<sequence length="384" mass="40701">MTETPQPITIAVEAGTAPPAPLAGGVSDARLALWRVEREFWRPRLLVARDASGTAVGAALTAGRPHTAARKIVDILAADDEVWAALLGAARDDAPPVDAAHPAPIAVHFEEHLAHGGVSGARRDRLAALGFAPAPRPVPSIPSTRVGDPAEVAAWSWWHGAAPARLAPYYGQTTEVTCGAVSSLMALEHLGSGGFDPESLVANRAAEIAFWRRATNLPACEPVGLAVETAKAGAESGLVAGLPRVVLSTTGPVLVEEFSADESERMLRIDLQQESLRQAEELGLPVERRWIEVAEIADLVRDGAQVLLLIDLTELVADPTPHWVLATDVVDGALVVSDPWVHYPNGESWVDAFALPIPLSDIDLVTRWGDPAYRGVIVLPPAAR</sequence>
<dbReference type="KEGG" id="ltr:EVS81_05505"/>
<proteinExistence type="predicted"/>
<dbReference type="Proteomes" id="UP000289260">
    <property type="component" value="Chromosome"/>
</dbReference>
<keyword evidence="2" id="KW-1185">Reference proteome</keyword>
<evidence type="ECO:0000313" key="2">
    <source>
        <dbReference type="Proteomes" id="UP000289260"/>
    </source>
</evidence>
<organism evidence="1 2">
    <name type="scientific">Leucobacter triazinivorans</name>
    <dbReference type="NCBI Taxonomy" id="1784719"/>
    <lineage>
        <taxon>Bacteria</taxon>
        <taxon>Bacillati</taxon>
        <taxon>Actinomycetota</taxon>
        <taxon>Actinomycetes</taxon>
        <taxon>Micrococcales</taxon>
        <taxon>Microbacteriaceae</taxon>
        <taxon>Leucobacter</taxon>
    </lineage>
</organism>
<gene>
    <name evidence="1" type="ORF">EVS81_05505</name>
</gene>
<accession>A0A4P6KEI1</accession>
<dbReference type="InterPro" id="IPR021770">
    <property type="entry name" value="DUF3335"/>
</dbReference>
<dbReference type="OrthoDB" id="27442at2"/>
<protein>
    <submittedName>
        <fullName evidence="1">Uncharacterized protein</fullName>
    </submittedName>
</protein>
<evidence type="ECO:0000313" key="1">
    <source>
        <dbReference type="EMBL" id="QBE48361.1"/>
    </source>
</evidence>
<dbReference type="EMBL" id="CP035806">
    <property type="protein sequence ID" value="QBE48361.1"/>
    <property type="molecule type" value="Genomic_DNA"/>
</dbReference>
<dbReference type="Pfam" id="PF11814">
    <property type="entry name" value="DUF3335"/>
    <property type="match status" value="1"/>
</dbReference>